<dbReference type="InterPro" id="IPR000182">
    <property type="entry name" value="GNAT_dom"/>
</dbReference>
<evidence type="ECO:0000313" key="2">
    <source>
        <dbReference type="EMBL" id="MEW2365197.1"/>
    </source>
</evidence>
<dbReference type="Gene3D" id="3.40.630.30">
    <property type="match status" value="1"/>
</dbReference>
<keyword evidence="3" id="KW-1185">Reference proteome</keyword>
<dbReference type="PANTHER" id="PTHR43792">
    <property type="entry name" value="GNAT FAMILY, PUTATIVE (AFU_ORTHOLOGUE AFUA_3G00765)-RELATED-RELATED"/>
    <property type="match status" value="1"/>
</dbReference>
<evidence type="ECO:0000313" key="3">
    <source>
        <dbReference type="Proteomes" id="UP001553843"/>
    </source>
</evidence>
<sequence length="176" mass="18876">MSSFPLPFPSAEPTTERLLLRNWSPAEVTDVLADRRSARWAEDFPAEGDRVIAGVIAGQIAEGPGDPGAHGHRLIVEQESGLVIGSISLLWPPNEGSVEFGYGVVASRRGRGYAPEAARALVAYALTLPEVTTVYADVERANPASLRVLEKAGLHRWSDDGTTARFRATAPETSGR</sequence>
<dbReference type="EMBL" id="JBEYRS010000011">
    <property type="protein sequence ID" value="MEW2365197.1"/>
    <property type="molecule type" value="Genomic_DNA"/>
</dbReference>
<dbReference type="RefSeq" id="WP_359772769.1">
    <property type="nucleotide sequence ID" value="NZ_JBEYRR010000001.1"/>
</dbReference>
<name>A0ABV3M0G4_9ACTN</name>
<protein>
    <submittedName>
        <fullName evidence="2">GNAT family N-acetyltransferase</fullName>
    </submittedName>
</protein>
<organism evidence="2 3">
    <name type="scientific">Streptomyces huasconensis</name>
    <dbReference type="NCBI Taxonomy" id="1854574"/>
    <lineage>
        <taxon>Bacteria</taxon>
        <taxon>Bacillati</taxon>
        <taxon>Actinomycetota</taxon>
        <taxon>Actinomycetes</taxon>
        <taxon>Kitasatosporales</taxon>
        <taxon>Streptomycetaceae</taxon>
        <taxon>Streptomyces</taxon>
    </lineage>
</organism>
<dbReference type="InterPro" id="IPR016181">
    <property type="entry name" value="Acyl_CoA_acyltransferase"/>
</dbReference>
<dbReference type="Proteomes" id="UP001553843">
    <property type="component" value="Unassembled WGS sequence"/>
</dbReference>
<dbReference type="Pfam" id="PF13302">
    <property type="entry name" value="Acetyltransf_3"/>
    <property type="match status" value="1"/>
</dbReference>
<dbReference type="InterPro" id="IPR051531">
    <property type="entry name" value="N-acetyltransferase"/>
</dbReference>
<accession>A0ABV3M0G4</accession>
<dbReference type="PANTHER" id="PTHR43792:SF1">
    <property type="entry name" value="N-ACETYLTRANSFERASE DOMAIN-CONTAINING PROTEIN"/>
    <property type="match status" value="1"/>
</dbReference>
<comment type="caution">
    <text evidence="2">The sequence shown here is derived from an EMBL/GenBank/DDBJ whole genome shotgun (WGS) entry which is preliminary data.</text>
</comment>
<gene>
    <name evidence="2" type="ORF">AB0887_25015</name>
</gene>
<dbReference type="SUPFAM" id="SSF55729">
    <property type="entry name" value="Acyl-CoA N-acyltransferases (Nat)"/>
    <property type="match status" value="1"/>
</dbReference>
<reference evidence="2 3" key="1">
    <citation type="submission" date="2024-06" db="EMBL/GenBank/DDBJ databases">
        <title>The Natural Products Discovery Center: Release of the First 8490 Sequenced Strains for Exploring Actinobacteria Biosynthetic Diversity.</title>
        <authorList>
            <person name="Kalkreuter E."/>
            <person name="Kautsar S.A."/>
            <person name="Yang D."/>
            <person name="Bader C.D."/>
            <person name="Teijaro C.N."/>
            <person name="Fluegel L."/>
            <person name="Davis C.M."/>
            <person name="Simpson J.R."/>
            <person name="Lauterbach L."/>
            <person name="Steele A.D."/>
            <person name="Gui C."/>
            <person name="Meng S."/>
            <person name="Li G."/>
            <person name="Viehrig K."/>
            <person name="Ye F."/>
            <person name="Su P."/>
            <person name="Kiefer A.F."/>
            <person name="Nichols A."/>
            <person name="Cepeda A.J."/>
            <person name="Yan W."/>
            <person name="Fan B."/>
            <person name="Jiang Y."/>
            <person name="Adhikari A."/>
            <person name="Zheng C.-J."/>
            <person name="Schuster L."/>
            <person name="Cowan T.M."/>
            <person name="Smanski M.J."/>
            <person name="Chevrette M.G."/>
            <person name="De Carvalho L.P.S."/>
            <person name="Shen B."/>
        </authorList>
    </citation>
    <scope>NUCLEOTIDE SEQUENCE [LARGE SCALE GENOMIC DNA]</scope>
    <source>
        <strain evidence="2 3">NPDC047833</strain>
    </source>
</reference>
<dbReference type="PROSITE" id="PS51186">
    <property type="entry name" value="GNAT"/>
    <property type="match status" value="1"/>
</dbReference>
<evidence type="ECO:0000259" key="1">
    <source>
        <dbReference type="PROSITE" id="PS51186"/>
    </source>
</evidence>
<proteinExistence type="predicted"/>
<feature type="domain" description="N-acetyltransferase" evidence="1">
    <location>
        <begin position="18"/>
        <end position="171"/>
    </location>
</feature>